<evidence type="ECO:0000256" key="4">
    <source>
        <dbReference type="ARBA" id="ARBA00022692"/>
    </source>
</evidence>
<keyword evidence="4 7" id="KW-0812">Transmembrane</keyword>
<accession>A0ABS4ISX3</accession>
<keyword evidence="10" id="KW-1185">Reference proteome</keyword>
<dbReference type="RefSeq" id="WP_209970921.1">
    <property type="nucleotide sequence ID" value="NZ_JAGGLB010000004.1"/>
</dbReference>
<dbReference type="Gene3D" id="1.10.3720.10">
    <property type="entry name" value="MetI-like"/>
    <property type="match status" value="1"/>
</dbReference>
<gene>
    <name evidence="9" type="ORF">J2Z66_001719</name>
</gene>
<evidence type="ECO:0000256" key="3">
    <source>
        <dbReference type="ARBA" id="ARBA00022475"/>
    </source>
</evidence>
<feature type="transmembrane region" description="Helical" evidence="7">
    <location>
        <begin position="79"/>
        <end position="100"/>
    </location>
</feature>
<feature type="transmembrane region" description="Helical" evidence="7">
    <location>
        <begin position="112"/>
        <end position="135"/>
    </location>
</feature>
<evidence type="ECO:0000259" key="8">
    <source>
        <dbReference type="PROSITE" id="PS50928"/>
    </source>
</evidence>
<evidence type="ECO:0000256" key="2">
    <source>
        <dbReference type="ARBA" id="ARBA00022448"/>
    </source>
</evidence>
<evidence type="ECO:0000256" key="7">
    <source>
        <dbReference type="RuleBase" id="RU363032"/>
    </source>
</evidence>
<dbReference type="Proteomes" id="UP001519287">
    <property type="component" value="Unassembled WGS sequence"/>
</dbReference>
<keyword evidence="5 7" id="KW-1133">Transmembrane helix</keyword>
<keyword evidence="3" id="KW-1003">Cell membrane</keyword>
<dbReference type="PROSITE" id="PS50928">
    <property type="entry name" value="ABC_TM1"/>
    <property type="match status" value="1"/>
</dbReference>
<dbReference type="Pfam" id="PF00528">
    <property type="entry name" value="BPD_transp_1"/>
    <property type="match status" value="1"/>
</dbReference>
<dbReference type="EMBL" id="JAGGLB010000004">
    <property type="protein sequence ID" value="MBP1990121.1"/>
    <property type="molecule type" value="Genomic_DNA"/>
</dbReference>
<feature type="transmembrane region" description="Helical" evidence="7">
    <location>
        <begin position="141"/>
        <end position="162"/>
    </location>
</feature>
<feature type="transmembrane region" description="Helical" evidence="7">
    <location>
        <begin position="20"/>
        <end position="40"/>
    </location>
</feature>
<dbReference type="PANTHER" id="PTHR43744:SF9">
    <property type="entry name" value="POLYGALACTURONAN_RHAMNOGALACTURONAN TRANSPORT SYSTEM PERMEASE PROTEIN YTCP"/>
    <property type="match status" value="1"/>
</dbReference>
<organism evidence="9 10">
    <name type="scientific">Paenibacillus eucommiae</name>
    <dbReference type="NCBI Taxonomy" id="1355755"/>
    <lineage>
        <taxon>Bacteria</taxon>
        <taxon>Bacillati</taxon>
        <taxon>Bacillota</taxon>
        <taxon>Bacilli</taxon>
        <taxon>Bacillales</taxon>
        <taxon>Paenibacillaceae</taxon>
        <taxon>Paenibacillus</taxon>
    </lineage>
</organism>
<proteinExistence type="inferred from homology"/>
<evidence type="ECO:0000256" key="6">
    <source>
        <dbReference type="ARBA" id="ARBA00023136"/>
    </source>
</evidence>
<dbReference type="SUPFAM" id="SSF161098">
    <property type="entry name" value="MetI-like"/>
    <property type="match status" value="1"/>
</dbReference>
<evidence type="ECO:0000256" key="1">
    <source>
        <dbReference type="ARBA" id="ARBA00004651"/>
    </source>
</evidence>
<evidence type="ECO:0000313" key="9">
    <source>
        <dbReference type="EMBL" id="MBP1990121.1"/>
    </source>
</evidence>
<comment type="caution">
    <text evidence="9">The sequence shown here is derived from an EMBL/GenBank/DDBJ whole genome shotgun (WGS) entry which is preliminary data.</text>
</comment>
<reference evidence="9 10" key="1">
    <citation type="submission" date="2021-03" db="EMBL/GenBank/DDBJ databases">
        <title>Genomic Encyclopedia of Type Strains, Phase IV (KMG-IV): sequencing the most valuable type-strain genomes for metagenomic binning, comparative biology and taxonomic classification.</title>
        <authorList>
            <person name="Goeker M."/>
        </authorList>
    </citation>
    <scope>NUCLEOTIDE SEQUENCE [LARGE SCALE GENOMIC DNA]</scope>
    <source>
        <strain evidence="9 10">DSM 26048</strain>
    </source>
</reference>
<keyword evidence="2 7" id="KW-0813">Transport</keyword>
<dbReference type="InterPro" id="IPR035906">
    <property type="entry name" value="MetI-like_sf"/>
</dbReference>
<feature type="transmembrane region" description="Helical" evidence="7">
    <location>
        <begin position="183"/>
        <end position="205"/>
    </location>
</feature>
<evidence type="ECO:0000256" key="5">
    <source>
        <dbReference type="ARBA" id="ARBA00022989"/>
    </source>
</evidence>
<evidence type="ECO:0000313" key="10">
    <source>
        <dbReference type="Proteomes" id="UP001519287"/>
    </source>
</evidence>
<name>A0ABS4ISX3_9BACL</name>
<dbReference type="InterPro" id="IPR000515">
    <property type="entry name" value="MetI-like"/>
</dbReference>
<dbReference type="PANTHER" id="PTHR43744">
    <property type="entry name" value="ABC TRANSPORTER PERMEASE PROTEIN MG189-RELATED-RELATED"/>
    <property type="match status" value="1"/>
</dbReference>
<dbReference type="CDD" id="cd06261">
    <property type="entry name" value="TM_PBP2"/>
    <property type="match status" value="1"/>
</dbReference>
<feature type="transmembrane region" description="Helical" evidence="7">
    <location>
        <begin position="256"/>
        <end position="276"/>
    </location>
</feature>
<sequence>MRYQRMSTSERAFDYVNYGLMVILMLSIIGPFIYVALVSITNQTNINYMFADGNPITFEAYRSIFSEGSGLVRAFVVSFGRTVIGTALNLLVTVLIAYPLSKKYLPGRNQMVFYIVITILFSGGLIPSYLLTASLKLIDSYWVYILPSLVSAWYILLMRNFFMSIPESLEESARIDGAPDLTILFRIILPLSLPALATIGLFYAIGHWNSWIDAIMYMRSPDKFPLQLFLRRLIMENVNMGQLTGTGTERSLTPEAIKNAALLVTTLPIVLVYPFAQKYFVKGIMVGAIKG</sequence>
<comment type="similarity">
    <text evidence="7">Belongs to the binding-protein-dependent transport system permease family.</text>
</comment>
<feature type="domain" description="ABC transmembrane type-1" evidence="8">
    <location>
        <begin position="75"/>
        <end position="273"/>
    </location>
</feature>
<protein>
    <submittedName>
        <fullName evidence="9">Aldouronate transport system permease protein</fullName>
    </submittedName>
</protein>
<keyword evidence="6 7" id="KW-0472">Membrane</keyword>
<comment type="subcellular location">
    <subcellularLocation>
        <location evidence="1 7">Cell membrane</location>
        <topology evidence="1 7">Multi-pass membrane protein</topology>
    </subcellularLocation>
</comment>